<organism evidence="7 8">
    <name type="scientific">Streptococcus anginosus</name>
    <dbReference type="NCBI Taxonomy" id="1328"/>
    <lineage>
        <taxon>Bacteria</taxon>
        <taxon>Bacillati</taxon>
        <taxon>Bacillota</taxon>
        <taxon>Bacilli</taxon>
        <taxon>Lactobacillales</taxon>
        <taxon>Streptococcaceae</taxon>
        <taxon>Streptococcus</taxon>
        <taxon>Streptococcus anginosus group</taxon>
    </lineage>
</organism>
<dbReference type="Proteomes" id="UP000284046">
    <property type="component" value="Unassembled WGS sequence"/>
</dbReference>
<evidence type="ECO:0000256" key="1">
    <source>
        <dbReference type="ARBA" id="ARBA00007039"/>
    </source>
</evidence>
<dbReference type="RefSeq" id="WP_070241864.1">
    <property type="nucleotide sequence ID" value="NZ_DAWEKM010000027.1"/>
</dbReference>
<dbReference type="NCBIfam" id="NF045542">
    <property type="entry name" value="Clp_rel_HeadMat"/>
    <property type="match status" value="1"/>
</dbReference>
<evidence type="ECO:0000256" key="3">
    <source>
        <dbReference type="ARBA" id="ARBA00022670"/>
    </source>
</evidence>
<evidence type="ECO:0000256" key="6">
    <source>
        <dbReference type="RuleBase" id="RU003567"/>
    </source>
</evidence>
<dbReference type="GO" id="GO:0051117">
    <property type="term" value="F:ATPase binding"/>
    <property type="evidence" value="ECO:0007669"/>
    <property type="project" value="TreeGrafter"/>
</dbReference>
<dbReference type="GO" id="GO:0004176">
    <property type="term" value="F:ATP-dependent peptidase activity"/>
    <property type="evidence" value="ECO:0007669"/>
    <property type="project" value="InterPro"/>
</dbReference>
<dbReference type="CDD" id="cd07016">
    <property type="entry name" value="S14_ClpP_1"/>
    <property type="match status" value="1"/>
</dbReference>
<dbReference type="Pfam" id="PF00574">
    <property type="entry name" value="CLP_protease"/>
    <property type="match status" value="1"/>
</dbReference>
<dbReference type="GO" id="GO:0006515">
    <property type="term" value="P:protein quality control for misfolded or incompletely synthesized proteins"/>
    <property type="evidence" value="ECO:0007669"/>
    <property type="project" value="TreeGrafter"/>
</dbReference>
<dbReference type="PRINTS" id="PR00127">
    <property type="entry name" value="CLPPROTEASEP"/>
</dbReference>
<name>A0A2T0FU95_STRAP</name>
<keyword evidence="4" id="KW-0378">Hydrolase</keyword>
<evidence type="ECO:0000256" key="2">
    <source>
        <dbReference type="ARBA" id="ARBA00022490"/>
    </source>
</evidence>
<comment type="similarity">
    <text evidence="1 6">Belongs to the peptidase S14 family.</text>
</comment>
<evidence type="ECO:0000313" key="8">
    <source>
        <dbReference type="Proteomes" id="UP000284046"/>
    </source>
</evidence>
<dbReference type="PANTHER" id="PTHR10381:SF70">
    <property type="entry name" value="ATP-DEPENDENT CLP PROTEASE PROTEOLYTIC SUBUNIT"/>
    <property type="match status" value="1"/>
</dbReference>
<evidence type="ECO:0000256" key="4">
    <source>
        <dbReference type="ARBA" id="ARBA00022801"/>
    </source>
</evidence>
<dbReference type="GO" id="GO:0004252">
    <property type="term" value="F:serine-type endopeptidase activity"/>
    <property type="evidence" value="ECO:0007669"/>
    <property type="project" value="InterPro"/>
</dbReference>
<evidence type="ECO:0000256" key="5">
    <source>
        <dbReference type="ARBA" id="ARBA00022825"/>
    </source>
</evidence>
<dbReference type="Gene3D" id="3.90.226.10">
    <property type="entry name" value="2-enoyl-CoA Hydratase, Chain A, domain 1"/>
    <property type="match status" value="1"/>
</dbReference>
<proteinExistence type="inferred from homology"/>
<evidence type="ECO:0000313" key="7">
    <source>
        <dbReference type="EMBL" id="RGT61681.1"/>
    </source>
</evidence>
<keyword evidence="2" id="KW-0963">Cytoplasm</keyword>
<dbReference type="GO" id="GO:0009368">
    <property type="term" value="C:endopeptidase Clp complex"/>
    <property type="evidence" value="ECO:0007669"/>
    <property type="project" value="TreeGrafter"/>
</dbReference>
<dbReference type="InterPro" id="IPR029045">
    <property type="entry name" value="ClpP/crotonase-like_dom_sf"/>
</dbReference>
<sequence>MKRLDINGVVINDDDKWFYDWTEQSAVSPKDVKDFLAKTDGKEAIQVAINSQGGSVFAGSEIYTLLKSYQGNVEVVVTGLAASIASIIMMAGDTIKMSPIAQVMIHNASMYAQGDYRDLAHASEVSENTSISLADLYQQKTGKSTDEVRELMDKETFFTAQRALEIGLVDEVLFAESAPDLAASFGGIVSHAKLVELKANMEQDNQLNLLLTRFDRMEMQLNELQKSQKEQKQQTEKPAVHDVLADYLF</sequence>
<reference evidence="7 8" key="1">
    <citation type="submission" date="2018-08" db="EMBL/GenBank/DDBJ databases">
        <title>A genome reference for cultivated species of the human gut microbiota.</title>
        <authorList>
            <person name="Zou Y."/>
            <person name="Xue W."/>
            <person name="Luo G."/>
        </authorList>
    </citation>
    <scope>NUCLEOTIDE SEQUENCE [LARGE SCALE GENOMIC DNA]</scope>
    <source>
        <strain evidence="7 8">AF18-38</strain>
    </source>
</reference>
<keyword evidence="3 7" id="KW-0645">Protease</keyword>
<keyword evidence="5" id="KW-0720">Serine protease</keyword>
<accession>A0A2T0FU95</accession>
<dbReference type="PANTHER" id="PTHR10381">
    <property type="entry name" value="ATP-DEPENDENT CLP PROTEASE PROTEOLYTIC SUBUNIT"/>
    <property type="match status" value="1"/>
</dbReference>
<dbReference type="InterPro" id="IPR023562">
    <property type="entry name" value="ClpP/TepA"/>
</dbReference>
<dbReference type="InterPro" id="IPR001907">
    <property type="entry name" value="ClpP"/>
</dbReference>
<dbReference type="SUPFAM" id="SSF52096">
    <property type="entry name" value="ClpP/crotonase"/>
    <property type="match status" value="1"/>
</dbReference>
<dbReference type="AlphaFoldDB" id="A0A2T0FU95"/>
<dbReference type="EMBL" id="QRWZ01000003">
    <property type="protein sequence ID" value="RGT61681.1"/>
    <property type="molecule type" value="Genomic_DNA"/>
</dbReference>
<protein>
    <recommendedName>
        <fullName evidence="6">ATP-dependent Clp protease proteolytic subunit</fullName>
    </recommendedName>
</protein>
<comment type="caution">
    <text evidence="7">The sequence shown here is derived from an EMBL/GenBank/DDBJ whole genome shotgun (WGS) entry which is preliminary data.</text>
</comment>
<gene>
    <name evidence="7" type="ORF">DWX18_03350</name>
</gene>